<sequence>MSPNKKTKLNTTINKTLLKLQAIYEFKPSEDNNSLYINQTKYLVDQLSNTLILIDKYTNNLKDTYKLNKILDYPIKSSNSLEQHIINIQLIQLIYNYVLDSTIEPDDILKYAELLKLYFNKIDTYIKYPSNWIGSSPAVWLLNI</sequence>
<protein>
    <submittedName>
        <fullName evidence="1">Uncharacterized protein</fullName>
    </submittedName>
</protein>
<evidence type="ECO:0000313" key="1">
    <source>
        <dbReference type="EMBL" id="QHT29236.1"/>
    </source>
</evidence>
<dbReference type="EMBL" id="MN738873">
    <property type="protein sequence ID" value="QHT29236.1"/>
    <property type="molecule type" value="Genomic_DNA"/>
</dbReference>
<dbReference type="AlphaFoldDB" id="A0A6C0EJ80"/>
<proteinExistence type="predicted"/>
<reference evidence="1" key="1">
    <citation type="journal article" date="2020" name="Nature">
        <title>Giant virus diversity and host interactions through global metagenomics.</title>
        <authorList>
            <person name="Schulz F."/>
            <person name="Roux S."/>
            <person name="Paez-Espino D."/>
            <person name="Jungbluth S."/>
            <person name="Walsh D.A."/>
            <person name="Denef V.J."/>
            <person name="McMahon K.D."/>
            <person name="Konstantinidis K.T."/>
            <person name="Eloe-Fadrosh E.A."/>
            <person name="Kyrpides N.C."/>
            <person name="Woyke T."/>
        </authorList>
    </citation>
    <scope>NUCLEOTIDE SEQUENCE</scope>
    <source>
        <strain evidence="1">GVMAG-M-3300001351-8</strain>
    </source>
</reference>
<organism evidence="1">
    <name type="scientific">viral metagenome</name>
    <dbReference type="NCBI Taxonomy" id="1070528"/>
    <lineage>
        <taxon>unclassified sequences</taxon>
        <taxon>metagenomes</taxon>
        <taxon>organismal metagenomes</taxon>
    </lineage>
</organism>
<name>A0A6C0EJ80_9ZZZZ</name>
<accession>A0A6C0EJ80</accession>